<comment type="similarity">
    <text evidence="1">Belongs to the mTERF family.</text>
</comment>
<dbReference type="GO" id="GO:0006353">
    <property type="term" value="P:DNA-templated transcription termination"/>
    <property type="evidence" value="ECO:0007669"/>
    <property type="project" value="UniProtKB-KW"/>
</dbReference>
<keyword evidence="3" id="KW-0809">Transit peptide</keyword>
<comment type="caution">
    <text evidence="4">The sequence shown here is derived from an EMBL/GenBank/DDBJ whole genome shotgun (WGS) entry which is preliminary data.</text>
</comment>
<evidence type="ECO:0000256" key="1">
    <source>
        <dbReference type="ARBA" id="ARBA00007692"/>
    </source>
</evidence>
<dbReference type="EMBL" id="JAXUIC010000002">
    <property type="protein sequence ID" value="KAK4599070.1"/>
    <property type="molecule type" value="Genomic_DNA"/>
</dbReference>
<gene>
    <name evidence="4" type="ORF">RGQ29_009228</name>
</gene>
<reference evidence="4 5" key="1">
    <citation type="journal article" date="2023" name="G3 (Bethesda)">
        <title>A haplotype-resolved chromosome-scale genome for Quercus rubra L. provides insights into the genetics of adaptive traits for red oak species.</title>
        <authorList>
            <person name="Kapoor B."/>
            <person name="Jenkins J."/>
            <person name="Schmutz J."/>
            <person name="Zhebentyayeva T."/>
            <person name="Kuelheim C."/>
            <person name="Coggeshall M."/>
            <person name="Heim C."/>
            <person name="Lasky J.R."/>
            <person name="Leites L."/>
            <person name="Islam-Faridi N."/>
            <person name="Romero-Severson J."/>
            <person name="DeLeo V.L."/>
            <person name="Lucas S.M."/>
            <person name="Lazic D."/>
            <person name="Gailing O."/>
            <person name="Carlson J."/>
            <person name="Staton M."/>
        </authorList>
    </citation>
    <scope>NUCLEOTIDE SEQUENCE [LARGE SCALE GENOMIC DNA]</scope>
    <source>
        <strain evidence="4">Pseudo-F2</strain>
    </source>
</reference>
<dbReference type="Gene3D" id="1.25.70.10">
    <property type="entry name" value="Transcription termination factor 3, mitochondrial"/>
    <property type="match status" value="1"/>
</dbReference>
<dbReference type="Proteomes" id="UP001324115">
    <property type="component" value="Unassembled WGS sequence"/>
</dbReference>
<keyword evidence="2" id="KW-0806">Transcription termination</keyword>
<dbReference type="Pfam" id="PF02536">
    <property type="entry name" value="mTERF"/>
    <property type="match status" value="1"/>
</dbReference>
<sequence length="326" mass="36985">MPNQMDLSGTKSARDTLQSSNQHSFTVLYLTNSCGLSPESDLSTSKYVNFKTPDRADSVIRFFKNNGLSQSQISKIISTPSLEFLYSEGVTRPDIAGVLSGNPCILKQSLKNHVLPSFEKLKNLVDSDVNIIRAIIVKWFWPILNCDADSYMAPNVNLLQESGVSELHIVMLFKAQPRAIARNLVKFKEMVEEVEDMGFNPLKISFVLAVTAMKAMSKSTWERKSMLIRGGNPYCIVASEDEIMRVMDFLVNKLDLKSLLIVKRPSLINMSLEKENFYLPTVFEVVPAEVCVVKKEASELLQFYKEKNGFTRIISEYMINVRQRMR</sequence>
<keyword evidence="2" id="KW-0804">Transcription</keyword>
<keyword evidence="2" id="KW-0805">Transcription regulation</keyword>
<evidence type="ECO:0000256" key="3">
    <source>
        <dbReference type="ARBA" id="ARBA00022946"/>
    </source>
</evidence>
<dbReference type="InterPro" id="IPR038538">
    <property type="entry name" value="MTERF_sf"/>
</dbReference>
<evidence type="ECO:0000313" key="5">
    <source>
        <dbReference type="Proteomes" id="UP001324115"/>
    </source>
</evidence>
<dbReference type="AlphaFoldDB" id="A0AAN7FRF3"/>
<dbReference type="PANTHER" id="PTHR13068:SF166">
    <property type="entry name" value="TRANSCRIPTION TERMINATION FACTOR MTERF15, MITOCHONDRIAL-LIKE"/>
    <property type="match status" value="1"/>
</dbReference>
<dbReference type="PANTHER" id="PTHR13068">
    <property type="entry name" value="CGI-12 PROTEIN-RELATED"/>
    <property type="match status" value="1"/>
</dbReference>
<evidence type="ECO:0000256" key="2">
    <source>
        <dbReference type="ARBA" id="ARBA00022472"/>
    </source>
</evidence>
<organism evidence="4 5">
    <name type="scientific">Quercus rubra</name>
    <name type="common">Northern red oak</name>
    <name type="synonym">Quercus borealis</name>
    <dbReference type="NCBI Taxonomy" id="3512"/>
    <lineage>
        <taxon>Eukaryota</taxon>
        <taxon>Viridiplantae</taxon>
        <taxon>Streptophyta</taxon>
        <taxon>Embryophyta</taxon>
        <taxon>Tracheophyta</taxon>
        <taxon>Spermatophyta</taxon>
        <taxon>Magnoliopsida</taxon>
        <taxon>eudicotyledons</taxon>
        <taxon>Gunneridae</taxon>
        <taxon>Pentapetalae</taxon>
        <taxon>rosids</taxon>
        <taxon>fabids</taxon>
        <taxon>Fagales</taxon>
        <taxon>Fagaceae</taxon>
        <taxon>Quercus</taxon>
    </lineage>
</organism>
<name>A0AAN7FRF3_QUERU</name>
<dbReference type="InterPro" id="IPR003690">
    <property type="entry name" value="MTERF"/>
</dbReference>
<accession>A0AAN7FRF3</accession>
<evidence type="ECO:0000313" key="4">
    <source>
        <dbReference type="EMBL" id="KAK4599070.1"/>
    </source>
</evidence>
<dbReference type="GO" id="GO:0003676">
    <property type="term" value="F:nucleic acid binding"/>
    <property type="evidence" value="ECO:0007669"/>
    <property type="project" value="InterPro"/>
</dbReference>
<protein>
    <submittedName>
        <fullName evidence="4">Uncharacterized protein</fullName>
    </submittedName>
</protein>
<keyword evidence="5" id="KW-1185">Reference proteome</keyword>
<proteinExistence type="inferred from homology"/>